<sequence length="174" mass="16756">MLFTKSSPSIALVTARTCCSHATVTTSVTASASASATIGASASTTGASASVTTFASSSITGASTFASASASARGGASLSSAAPLEGLVANSTSPSSASVTLPASTRDYGSGVSALFETANELAMTKVAPGGSTTQSPRTGLNSTCIATPACLTGGGGTSRSQAQQPGSHQVEWH</sequence>
<reference evidence="2 3" key="1">
    <citation type="journal article" date="2017" name="Mol. Biol. Evol.">
        <title>The 4-celled Tetrabaena socialis nuclear genome reveals the essential components for genetic control of cell number at the origin of multicellularity in the volvocine lineage.</title>
        <authorList>
            <person name="Featherston J."/>
            <person name="Arakaki Y."/>
            <person name="Hanschen E.R."/>
            <person name="Ferris P.J."/>
            <person name="Michod R.E."/>
            <person name="Olson B.J.S.C."/>
            <person name="Nozaki H."/>
            <person name="Durand P.M."/>
        </authorList>
    </citation>
    <scope>NUCLEOTIDE SEQUENCE [LARGE SCALE GENOMIC DNA]</scope>
    <source>
        <strain evidence="2 3">NIES-571</strain>
    </source>
</reference>
<feature type="region of interest" description="Disordered" evidence="1">
    <location>
        <begin position="154"/>
        <end position="174"/>
    </location>
</feature>
<feature type="compositionally biased region" description="Polar residues" evidence="1">
    <location>
        <begin position="159"/>
        <end position="168"/>
    </location>
</feature>
<dbReference type="Proteomes" id="UP000236333">
    <property type="component" value="Unassembled WGS sequence"/>
</dbReference>
<comment type="caution">
    <text evidence="2">The sequence shown here is derived from an EMBL/GenBank/DDBJ whole genome shotgun (WGS) entry which is preliminary data.</text>
</comment>
<dbReference type="EMBL" id="PGGS01000227">
    <property type="protein sequence ID" value="PNH06583.1"/>
    <property type="molecule type" value="Genomic_DNA"/>
</dbReference>
<dbReference type="AlphaFoldDB" id="A0A2J8A240"/>
<accession>A0A2J8A240</accession>
<proteinExistence type="predicted"/>
<organism evidence="2 3">
    <name type="scientific">Tetrabaena socialis</name>
    <dbReference type="NCBI Taxonomy" id="47790"/>
    <lineage>
        <taxon>Eukaryota</taxon>
        <taxon>Viridiplantae</taxon>
        <taxon>Chlorophyta</taxon>
        <taxon>core chlorophytes</taxon>
        <taxon>Chlorophyceae</taxon>
        <taxon>CS clade</taxon>
        <taxon>Chlamydomonadales</taxon>
        <taxon>Tetrabaenaceae</taxon>
        <taxon>Tetrabaena</taxon>
    </lineage>
</organism>
<gene>
    <name evidence="2" type="ORF">TSOC_007021</name>
</gene>
<evidence type="ECO:0000313" key="2">
    <source>
        <dbReference type="EMBL" id="PNH06583.1"/>
    </source>
</evidence>
<protein>
    <submittedName>
        <fullName evidence="2">Uncharacterized protein</fullName>
    </submittedName>
</protein>
<evidence type="ECO:0000256" key="1">
    <source>
        <dbReference type="SAM" id="MobiDB-lite"/>
    </source>
</evidence>
<name>A0A2J8A240_9CHLO</name>
<keyword evidence="3" id="KW-1185">Reference proteome</keyword>
<evidence type="ECO:0000313" key="3">
    <source>
        <dbReference type="Proteomes" id="UP000236333"/>
    </source>
</evidence>